<reference evidence="3" key="1">
    <citation type="journal article" date="2021" name="PeerJ">
        <title>Extensive microbial diversity within the chicken gut microbiome revealed by metagenomics and culture.</title>
        <authorList>
            <person name="Gilroy R."/>
            <person name="Ravi A."/>
            <person name="Getino M."/>
            <person name="Pursley I."/>
            <person name="Horton D.L."/>
            <person name="Alikhan N.F."/>
            <person name="Baker D."/>
            <person name="Gharbi K."/>
            <person name="Hall N."/>
            <person name="Watson M."/>
            <person name="Adriaenssens E.M."/>
            <person name="Foster-Nyarko E."/>
            <person name="Jarju S."/>
            <person name="Secka A."/>
            <person name="Antonio M."/>
            <person name="Oren A."/>
            <person name="Chaudhuri R.R."/>
            <person name="La Ragione R."/>
            <person name="Hildebrand F."/>
            <person name="Pallen M.J."/>
        </authorList>
    </citation>
    <scope>NUCLEOTIDE SEQUENCE</scope>
    <source>
        <strain evidence="3">CHK160-4876</strain>
    </source>
</reference>
<dbReference type="InterPro" id="IPR008613">
    <property type="entry name" value="Excalibur_Ca-bd_domain"/>
</dbReference>
<feature type="region of interest" description="Disordered" evidence="1">
    <location>
        <begin position="1"/>
        <end position="23"/>
    </location>
</feature>
<reference evidence="3" key="2">
    <citation type="submission" date="2021-09" db="EMBL/GenBank/DDBJ databases">
        <authorList>
            <person name="Gilroy R."/>
        </authorList>
    </citation>
    <scope>NUCLEOTIDE SEQUENCE</scope>
    <source>
        <strain evidence="3">CHK160-4876</strain>
    </source>
</reference>
<dbReference type="Proteomes" id="UP000700212">
    <property type="component" value="Unassembled WGS sequence"/>
</dbReference>
<gene>
    <name evidence="3" type="ORF">K8V30_00075</name>
</gene>
<feature type="domain" description="Excalibur calcium-binding" evidence="2">
    <location>
        <begin position="2"/>
        <end position="22"/>
    </location>
</feature>
<comment type="caution">
    <text evidence="3">The sequence shown here is derived from an EMBL/GenBank/DDBJ whole genome shotgun (WGS) entry which is preliminary data.</text>
</comment>
<evidence type="ECO:0000313" key="3">
    <source>
        <dbReference type="EMBL" id="HJH10089.1"/>
    </source>
</evidence>
<dbReference type="AlphaFoldDB" id="A0A921N9U7"/>
<dbReference type="Pfam" id="PF05901">
    <property type="entry name" value="Excalibur"/>
    <property type="match status" value="1"/>
</dbReference>
<evidence type="ECO:0000313" key="4">
    <source>
        <dbReference type="Proteomes" id="UP000700212"/>
    </source>
</evidence>
<evidence type="ECO:0000256" key="1">
    <source>
        <dbReference type="SAM" id="MobiDB-lite"/>
    </source>
</evidence>
<organism evidence="3 4">
    <name type="scientific">Metalysinibacillus jejuensis</name>
    <dbReference type="NCBI Taxonomy" id="914327"/>
    <lineage>
        <taxon>Bacteria</taxon>
        <taxon>Bacillati</taxon>
        <taxon>Bacillota</taxon>
        <taxon>Bacilli</taxon>
        <taxon>Bacillales</taxon>
        <taxon>Caryophanaceae</taxon>
        <taxon>Metalysinibacillus</taxon>
    </lineage>
</organism>
<evidence type="ECO:0000259" key="2">
    <source>
        <dbReference type="Pfam" id="PF05901"/>
    </source>
</evidence>
<name>A0A921N9U7_9BACL</name>
<dbReference type="EMBL" id="DYTV01000003">
    <property type="protein sequence ID" value="HJH10089.1"/>
    <property type="molecule type" value="Genomic_DNA"/>
</dbReference>
<sequence>MPASHPSYEKRHDRDNDGWACER</sequence>
<protein>
    <submittedName>
        <fullName evidence="3">Excalibur calcium-binding domain-containing protein</fullName>
    </submittedName>
</protein>
<proteinExistence type="predicted"/>
<accession>A0A921N9U7</accession>
<feature type="compositionally biased region" description="Basic and acidic residues" evidence="1">
    <location>
        <begin position="7"/>
        <end position="23"/>
    </location>
</feature>